<evidence type="ECO:0000256" key="8">
    <source>
        <dbReference type="ARBA" id="ARBA00034617"/>
    </source>
</evidence>
<dbReference type="SUPFAM" id="SSF52540">
    <property type="entry name" value="P-loop containing nucleoside triphosphate hydrolases"/>
    <property type="match status" value="1"/>
</dbReference>
<name>A0A0G0BHM0_UNCC3</name>
<evidence type="ECO:0000256" key="2">
    <source>
        <dbReference type="ARBA" id="ARBA00022741"/>
    </source>
</evidence>
<dbReference type="PROSITE" id="PS51217">
    <property type="entry name" value="UVRD_HELICASE_CTER"/>
    <property type="match status" value="1"/>
</dbReference>
<evidence type="ECO:0000259" key="13">
    <source>
        <dbReference type="PROSITE" id="PS51217"/>
    </source>
</evidence>
<comment type="catalytic activity">
    <reaction evidence="10">
        <text>ATP + H2O = ADP + phosphate + H(+)</text>
        <dbReference type="Rhea" id="RHEA:13065"/>
        <dbReference type="ChEBI" id="CHEBI:15377"/>
        <dbReference type="ChEBI" id="CHEBI:15378"/>
        <dbReference type="ChEBI" id="CHEBI:30616"/>
        <dbReference type="ChEBI" id="CHEBI:43474"/>
        <dbReference type="ChEBI" id="CHEBI:456216"/>
        <dbReference type="EC" id="5.6.2.4"/>
    </reaction>
</comment>
<dbReference type="Pfam" id="PF13361">
    <property type="entry name" value="UvrD_C"/>
    <property type="match status" value="2"/>
</dbReference>
<evidence type="ECO:0000256" key="5">
    <source>
        <dbReference type="ARBA" id="ARBA00022840"/>
    </source>
</evidence>
<evidence type="ECO:0000256" key="3">
    <source>
        <dbReference type="ARBA" id="ARBA00022801"/>
    </source>
</evidence>
<comment type="similarity">
    <text evidence="1">Belongs to the helicase family. UvrD subfamily.</text>
</comment>
<dbReference type="Gene3D" id="3.40.50.300">
    <property type="entry name" value="P-loop containing nucleotide triphosphate hydrolases"/>
    <property type="match status" value="3"/>
</dbReference>
<accession>A0A0G0BHM0</accession>
<evidence type="ECO:0000313" key="14">
    <source>
        <dbReference type="EMBL" id="KKP68928.1"/>
    </source>
</evidence>
<dbReference type="InterPro" id="IPR014017">
    <property type="entry name" value="DNA_helicase_UvrD-like_C"/>
</dbReference>
<dbReference type="GO" id="GO:0043138">
    <property type="term" value="F:3'-5' DNA helicase activity"/>
    <property type="evidence" value="ECO:0007669"/>
    <property type="project" value="UniProtKB-EC"/>
</dbReference>
<dbReference type="Gene3D" id="1.10.10.160">
    <property type="match status" value="1"/>
</dbReference>
<keyword evidence="3 11" id="KW-0378">Hydrolase</keyword>
<feature type="domain" description="UvrD-like helicase ATP-binding" evidence="12">
    <location>
        <begin position="19"/>
        <end position="302"/>
    </location>
</feature>
<reference evidence="14 15" key="1">
    <citation type="journal article" date="2015" name="Nature">
        <title>rRNA introns, odd ribosomes, and small enigmatic genomes across a large radiation of phyla.</title>
        <authorList>
            <person name="Brown C.T."/>
            <person name="Hug L.A."/>
            <person name="Thomas B.C."/>
            <person name="Sharon I."/>
            <person name="Castelle C.J."/>
            <person name="Singh A."/>
            <person name="Wilkins M.J."/>
            <person name="Williams K.H."/>
            <person name="Banfield J.F."/>
        </authorList>
    </citation>
    <scope>NUCLEOTIDE SEQUENCE [LARGE SCALE GENOMIC DNA]</scope>
</reference>
<gene>
    <name evidence="14" type="ORF">UR67_C0010G0012</name>
</gene>
<evidence type="ECO:0000256" key="10">
    <source>
        <dbReference type="ARBA" id="ARBA00048988"/>
    </source>
</evidence>
<dbReference type="GO" id="GO:0005524">
    <property type="term" value="F:ATP binding"/>
    <property type="evidence" value="ECO:0007669"/>
    <property type="project" value="UniProtKB-UniRule"/>
</dbReference>
<evidence type="ECO:0000259" key="12">
    <source>
        <dbReference type="PROSITE" id="PS51198"/>
    </source>
</evidence>
<dbReference type="InterPro" id="IPR013986">
    <property type="entry name" value="DExx_box_DNA_helicase_dom_sf"/>
</dbReference>
<evidence type="ECO:0000256" key="6">
    <source>
        <dbReference type="ARBA" id="ARBA00023125"/>
    </source>
</evidence>
<dbReference type="CDD" id="cd17932">
    <property type="entry name" value="DEXQc_UvrD"/>
    <property type="match status" value="1"/>
</dbReference>
<protein>
    <recommendedName>
        <fullName evidence="9">DNA 3'-5' helicase</fullName>
        <ecNumber evidence="9">5.6.2.4</ecNumber>
    </recommendedName>
</protein>
<organism evidence="14 15">
    <name type="scientific">candidate division CPR3 bacterium GW2011_GWF2_35_18</name>
    <dbReference type="NCBI Taxonomy" id="1618350"/>
    <lineage>
        <taxon>Bacteria</taxon>
        <taxon>Bacteria division CPR3</taxon>
    </lineage>
</organism>
<dbReference type="EMBL" id="LBQB01000010">
    <property type="protein sequence ID" value="KKP68928.1"/>
    <property type="molecule type" value="Genomic_DNA"/>
</dbReference>
<dbReference type="GO" id="GO:0000725">
    <property type="term" value="P:recombinational repair"/>
    <property type="evidence" value="ECO:0007669"/>
    <property type="project" value="TreeGrafter"/>
</dbReference>
<evidence type="ECO:0000256" key="7">
    <source>
        <dbReference type="ARBA" id="ARBA00023235"/>
    </source>
</evidence>
<keyword evidence="5 11" id="KW-0067">ATP-binding</keyword>
<dbReference type="EC" id="5.6.2.4" evidence="9"/>
<dbReference type="InterPro" id="IPR000212">
    <property type="entry name" value="DNA_helicase_UvrD/REP"/>
</dbReference>
<dbReference type="GO" id="GO:0033202">
    <property type="term" value="C:DNA helicase complex"/>
    <property type="evidence" value="ECO:0007669"/>
    <property type="project" value="TreeGrafter"/>
</dbReference>
<comment type="catalytic activity">
    <reaction evidence="8">
        <text>Couples ATP hydrolysis with the unwinding of duplex DNA by translocating in the 3'-5' direction.</text>
        <dbReference type="EC" id="5.6.2.4"/>
    </reaction>
</comment>
<dbReference type="InterPro" id="IPR027417">
    <property type="entry name" value="P-loop_NTPase"/>
</dbReference>
<evidence type="ECO:0000256" key="9">
    <source>
        <dbReference type="ARBA" id="ARBA00034808"/>
    </source>
</evidence>
<dbReference type="FunFam" id="1.10.10.160:FF:000001">
    <property type="entry name" value="ATP-dependent DNA helicase"/>
    <property type="match status" value="1"/>
</dbReference>
<dbReference type="GO" id="GO:0016887">
    <property type="term" value="F:ATP hydrolysis activity"/>
    <property type="evidence" value="ECO:0007669"/>
    <property type="project" value="RHEA"/>
</dbReference>
<evidence type="ECO:0000256" key="1">
    <source>
        <dbReference type="ARBA" id="ARBA00009922"/>
    </source>
</evidence>
<keyword evidence="2 11" id="KW-0547">Nucleotide-binding</keyword>
<proteinExistence type="inferred from homology"/>
<keyword evidence="6" id="KW-0238">DNA-binding</keyword>
<dbReference type="PANTHER" id="PTHR11070:SF2">
    <property type="entry name" value="ATP-DEPENDENT DNA HELICASE SRS2"/>
    <property type="match status" value="1"/>
</dbReference>
<sequence length="621" mass="71501">MILDSDLLHCFSTMDEILETLNSKQKEAVVKTEGPVLILAGPGSGKTRCITHRLAYLILQKHVNPAAILSITFTNKAANEMKIRTIKLLQEHNLKVKSLPWLGTFHASCVKILRREGKHLPYGSDFVIYDSKDQEETVKKSLLELHLDPKKFSPTNVLYTISSAKNELITAKEYVNHAHGYFQEIVAKVYPKYQSILRKNKALDFDDLIMETIFLFQEVPEVLHKYQNQFQYIQVDEYQDTNKSQYLLTKLLASNHHNICVVGDPGQGIYSWRGADIRNILEFEKDYPEVKVIKLEQNYRSTKTIISAAKQILEVNTDYPSMKLWTENFEGSRISIYEAYSEKDEALFLTDTIKSLLNYGENGEKLFQYSDFAVLYRTNAQSRILEEVLIREGVPYKLLGGVKFYERKEVKDVLAYLKFLANPADMIAWERIQKLGKRRSQKFIDWKEKSNLEKSSSAEILDSILKETGYLEYINNGSEEGISRVENVKELRSVAQSFDRLQDLLENIALIQDEVTPEGQKTDDQNNNSVVLMTLHSAKGLEFPIVFLAGCEEGLLPHSRAMTDKHELEEERRLCYVGITRAKQKLYMTYASKRQIFGAETFGAISRFIEDIDKDLLSWEQ</sequence>
<feature type="domain" description="UvrD-like helicase C-terminal" evidence="13">
    <location>
        <begin position="303"/>
        <end position="540"/>
    </location>
</feature>
<evidence type="ECO:0000256" key="11">
    <source>
        <dbReference type="PROSITE-ProRule" id="PRU00560"/>
    </source>
</evidence>
<dbReference type="GO" id="GO:0009314">
    <property type="term" value="P:response to radiation"/>
    <property type="evidence" value="ECO:0007669"/>
    <property type="project" value="UniProtKB-ARBA"/>
</dbReference>
<dbReference type="PROSITE" id="PS51198">
    <property type="entry name" value="UVRD_HELICASE_ATP_BIND"/>
    <property type="match status" value="1"/>
</dbReference>
<dbReference type="Pfam" id="PF00580">
    <property type="entry name" value="UvrD-helicase"/>
    <property type="match status" value="1"/>
</dbReference>
<dbReference type="PANTHER" id="PTHR11070">
    <property type="entry name" value="UVRD / RECB / PCRA DNA HELICASE FAMILY MEMBER"/>
    <property type="match status" value="1"/>
</dbReference>
<dbReference type="InterPro" id="IPR014016">
    <property type="entry name" value="UvrD-like_ATP-bd"/>
</dbReference>
<evidence type="ECO:0000313" key="15">
    <source>
        <dbReference type="Proteomes" id="UP000034581"/>
    </source>
</evidence>
<feature type="binding site" evidence="11">
    <location>
        <begin position="40"/>
        <end position="47"/>
    </location>
    <ligand>
        <name>ATP</name>
        <dbReference type="ChEBI" id="CHEBI:30616"/>
    </ligand>
</feature>
<dbReference type="GO" id="GO:0005829">
    <property type="term" value="C:cytosol"/>
    <property type="evidence" value="ECO:0007669"/>
    <property type="project" value="TreeGrafter"/>
</dbReference>
<keyword evidence="7" id="KW-0413">Isomerase</keyword>
<keyword evidence="4 11" id="KW-0347">Helicase</keyword>
<dbReference type="PATRIC" id="fig|1618350.3.peg.1084"/>
<dbReference type="CDD" id="cd18807">
    <property type="entry name" value="SF1_C_UvrD"/>
    <property type="match status" value="1"/>
</dbReference>
<dbReference type="GO" id="GO:0003677">
    <property type="term" value="F:DNA binding"/>
    <property type="evidence" value="ECO:0007669"/>
    <property type="project" value="UniProtKB-KW"/>
</dbReference>
<dbReference type="AlphaFoldDB" id="A0A0G0BHM0"/>
<dbReference type="STRING" id="1618350.UR67_C0010G0012"/>
<dbReference type="Proteomes" id="UP000034581">
    <property type="component" value="Unassembled WGS sequence"/>
</dbReference>
<evidence type="ECO:0000256" key="4">
    <source>
        <dbReference type="ARBA" id="ARBA00022806"/>
    </source>
</evidence>
<dbReference type="Gene3D" id="1.10.486.10">
    <property type="entry name" value="PCRA, domain 4"/>
    <property type="match status" value="2"/>
</dbReference>
<comment type="caution">
    <text evidence="14">The sequence shown here is derived from an EMBL/GenBank/DDBJ whole genome shotgun (WGS) entry which is preliminary data.</text>
</comment>